<proteinExistence type="inferred from homology"/>
<feature type="transmembrane region" description="Helical" evidence="7">
    <location>
        <begin position="120"/>
        <end position="136"/>
    </location>
</feature>
<name>A0A387BM91_9MICO</name>
<comment type="subcellular location">
    <subcellularLocation>
        <location evidence="1">Cell membrane</location>
        <topology evidence="1">Multi-pass membrane protein</topology>
    </subcellularLocation>
</comment>
<evidence type="ECO:0000313" key="10">
    <source>
        <dbReference type="Proteomes" id="UP000275069"/>
    </source>
</evidence>
<gene>
    <name evidence="9" type="ORF">D7I44_01410</name>
</gene>
<dbReference type="OrthoDB" id="4372961at2"/>
<keyword evidence="2" id="KW-1003">Cell membrane</keyword>
<protein>
    <recommendedName>
        <fullName evidence="8">Threonine/serine exporter-like N-terminal domain-containing protein</fullName>
    </recommendedName>
</protein>
<dbReference type="Proteomes" id="UP000275069">
    <property type="component" value="Chromosome"/>
</dbReference>
<evidence type="ECO:0000313" key="9">
    <source>
        <dbReference type="EMBL" id="AYG02319.1"/>
    </source>
</evidence>
<dbReference type="InterPro" id="IPR010619">
    <property type="entry name" value="ThrE-like_N"/>
</dbReference>
<feature type="transmembrane region" description="Helical" evidence="7">
    <location>
        <begin position="142"/>
        <end position="162"/>
    </location>
</feature>
<feature type="transmembrane region" description="Helical" evidence="7">
    <location>
        <begin position="169"/>
        <end position="191"/>
    </location>
</feature>
<reference evidence="9 10" key="1">
    <citation type="submission" date="2018-09" db="EMBL/GenBank/DDBJ databases">
        <title>Genome sequencing of strain 2DFW10M-5.</title>
        <authorList>
            <person name="Heo J."/>
            <person name="Kim S.-J."/>
            <person name="Kwon S.-W."/>
        </authorList>
    </citation>
    <scope>NUCLEOTIDE SEQUENCE [LARGE SCALE GENOMIC DNA]</scope>
    <source>
        <strain evidence="9 10">2DFW10M-5</strain>
    </source>
</reference>
<evidence type="ECO:0000256" key="7">
    <source>
        <dbReference type="SAM" id="Phobius"/>
    </source>
</evidence>
<dbReference type="InterPro" id="IPR050539">
    <property type="entry name" value="ThrE_Dicarb/AminoAcid_Exp"/>
</dbReference>
<evidence type="ECO:0000256" key="2">
    <source>
        <dbReference type="ARBA" id="ARBA00022475"/>
    </source>
</evidence>
<dbReference type="PANTHER" id="PTHR34390">
    <property type="entry name" value="UPF0442 PROTEIN YJJB-RELATED"/>
    <property type="match status" value="1"/>
</dbReference>
<evidence type="ECO:0000256" key="3">
    <source>
        <dbReference type="ARBA" id="ARBA00022692"/>
    </source>
</evidence>
<dbReference type="GO" id="GO:0005886">
    <property type="term" value="C:plasma membrane"/>
    <property type="evidence" value="ECO:0007669"/>
    <property type="project" value="UniProtKB-SubCell"/>
</dbReference>
<keyword evidence="5 7" id="KW-0472">Membrane</keyword>
<feature type="transmembrane region" description="Helical" evidence="7">
    <location>
        <begin position="232"/>
        <end position="252"/>
    </location>
</feature>
<dbReference type="KEGG" id="gry:D7I44_01410"/>
<comment type="similarity">
    <text evidence="6">Belongs to the ThrE exporter (TC 2.A.79) family.</text>
</comment>
<organism evidence="9 10">
    <name type="scientific">Gryllotalpicola protaetiae</name>
    <dbReference type="NCBI Taxonomy" id="2419771"/>
    <lineage>
        <taxon>Bacteria</taxon>
        <taxon>Bacillati</taxon>
        <taxon>Actinomycetota</taxon>
        <taxon>Actinomycetes</taxon>
        <taxon>Micrococcales</taxon>
        <taxon>Microbacteriaceae</taxon>
        <taxon>Gryllotalpicola</taxon>
    </lineage>
</organism>
<feature type="transmembrane region" description="Helical" evidence="7">
    <location>
        <begin position="285"/>
        <end position="302"/>
    </location>
</feature>
<dbReference type="GO" id="GO:0015744">
    <property type="term" value="P:succinate transport"/>
    <property type="evidence" value="ECO:0007669"/>
    <property type="project" value="TreeGrafter"/>
</dbReference>
<feature type="domain" description="Threonine/serine exporter-like N-terminal" evidence="8">
    <location>
        <begin position="17"/>
        <end position="252"/>
    </location>
</feature>
<evidence type="ECO:0000256" key="5">
    <source>
        <dbReference type="ARBA" id="ARBA00023136"/>
    </source>
</evidence>
<dbReference type="Pfam" id="PF06738">
    <property type="entry name" value="ThrE"/>
    <property type="match status" value="1"/>
</dbReference>
<sequence>MVGSPMTQSDGARGTTLGRLGALLLDAGVSVTDVRDSLTHIDGGRMPALSFSVMPELVIVSDRDSGLAPVVATTQDELSFRQAARANQLARALELGALPLAAAPDEISAVRAMVRRHPQLGWVVGSTLTSVGLAVLTRSPWWSVLVAVLVGAVVGAVTVAMGRIAAAAAIVPFAATLVSTLMVGSFAHVAGIAQVPLFAVCAPIAILVPGAVITNALLELTATDIVTGSARLVYGLVVLGFMVAGVTAGVALTGLHLDPHSAGLIGQFAIAGPEHAGWSALPPLWLAWIGIVPLAIGVGLAFGSTPALTGVSVITMACAYGVLSALTPLVGKVVATGATAAALLIVARLIAQRALAAPASITFQPAFLLLVPGTVGLVAFASMDVARVADAVETFVSLCVGAKVGALFTAFHPSRRLDGDSPGRTS</sequence>
<feature type="transmembrane region" description="Helical" evidence="7">
    <location>
        <begin position="333"/>
        <end position="351"/>
    </location>
</feature>
<evidence type="ECO:0000256" key="1">
    <source>
        <dbReference type="ARBA" id="ARBA00004651"/>
    </source>
</evidence>
<keyword evidence="4 7" id="KW-1133">Transmembrane helix</keyword>
<keyword evidence="10" id="KW-1185">Reference proteome</keyword>
<feature type="transmembrane region" description="Helical" evidence="7">
    <location>
        <begin position="197"/>
        <end position="220"/>
    </location>
</feature>
<accession>A0A387BM91</accession>
<dbReference type="EMBL" id="CP032624">
    <property type="protein sequence ID" value="AYG02319.1"/>
    <property type="molecule type" value="Genomic_DNA"/>
</dbReference>
<dbReference type="GO" id="GO:0022857">
    <property type="term" value="F:transmembrane transporter activity"/>
    <property type="evidence" value="ECO:0007669"/>
    <property type="project" value="InterPro"/>
</dbReference>
<feature type="transmembrane region" description="Helical" evidence="7">
    <location>
        <begin position="394"/>
        <end position="411"/>
    </location>
</feature>
<keyword evidence="3 7" id="KW-0812">Transmembrane</keyword>
<evidence type="ECO:0000256" key="6">
    <source>
        <dbReference type="ARBA" id="ARBA00034125"/>
    </source>
</evidence>
<evidence type="ECO:0000259" key="8">
    <source>
        <dbReference type="Pfam" id="PF06738"/>
    </source>
</evidence>
<dbReference type="AlphaFoldDB" id="A0A387BM91"/>
<evidence type="ECO:0000256" key="4">
    <source>
        <dbReference type="ARBA" id="ARBA00022989"/>
    </source>
</evidence>
<feature type="transmembrane region" description="Helical" evidence="7">
    <location>
        <begin position="363"/>
        <end position="382"/>
    </location>
</feature>